<keyword evidence="1" id="KW-0489">Methyltransferase</keyword>
<dbReference type="GO" id="GO:0007059">
    <property type="term" value="P:chromosome segregation"/>
    <property type="evidence" value="ECO:0007669"/>
    <property type="project" value="TreeGrafter"/>
</dbReference>
<dbReference type="SUPFAM" id="SSF110849">
    <property type="entry name" value="ParB/Sulfiredoxin"/>
    <property type="match status" value="1"/>
</dbReference>
<gene>
    <name evidence="5" type="ORF">LCGC14_1919130</name>
</gene>
<evidence type="ECO:0000256" key="1">
    <source>
        <dbReference type="ARBA" id="ARBA00022603"/>
    </source>
</evidence>
<dbReference type="InterPro" id="IPR002941">
    <property type="entry name" value="DNA_methylase_N4/N6"/>
</dbReference>
<dbReference type="PANTHER" id="PTHR33375:SF1">
    <property type="entry name" value="CHROMOSOME-PARTITIONING PROTEIN PARB-RELATED"/>
    <property type="match status" value="1"/>
</dbReference>
<evidence type="ECO:0000256" key="3">
    <source>
        <dbReference type="ARBA" id="ARBA00022691"/>
    </source>
</evidence>
<keyword evidence="3" id="KW-0949">S-adenosyl-L-methionine</keyword>
<dbReference type="Gene3D" id="3.40.50.150">
    <property type="entry name" value="Vaccinia Virus protein VP39"/>
    <property type="match status" value="1"/>
</dbReference>
<dbReference type="InterPro" id="IPR003115">
    <property type="entry name" value="ParB_N"/>
</dbReference>
<dbReference type="PRINTS" id="PR00506">
    <property type="entry name" value="D21N6MTFRASE"/>
</dbReference>
<keyword evidence="2" id="KW-0808">Transferase</keyword>
<evidence type="ECO:0000256" key="2">
    <source>
        <dbReference type="ARBA" id="ARBA00022679"/>
    </source>
</evidence>
<dbReference type="Pfam" id="PF01555">
    <property type="entry name" value="N6_N4_Mtase"/>
    <property type="match status" value="1"/>
</dbReference>
<accession>A0A0F9IP39</accession>
<feature type="domain" description="ParB-like N-terminal" evidence="4">
    <location>
        <begin position="10"/>
        <end position="94"/>
    </location>
</feature>
<organism evidence="5">
    <name type="scientific">marine sediment metagenome</name>
    <dbReference type="NCBI Taxonomy" id="412755"/>
    <lineage>
        <taxon>unclassified sequences</taxon>
        <taxon>metagenomes</taxon>
        <taxon>ecological metagenomes</taxon>
    </lineage>
</organism>
<name>A0A0F9IP39_9ZZZZ</name>
<dbReference type="InterPro" id="IPR002295">
    <property type="entry name" value="N4/N6-MTase_EcoPI_Mod-like"/>
</dbReference>
<dbReference type="GO" id="GO:0005694">
    <property type="term" value="C:chromosome"/>
    <property type="evidence" value="ECO:0007669"/>
    <property type="project" value="TreeGrafter"/>
</dbReference>
<dbReference type="PANTHER" id="PTHR33375">
    <property type="entry name" value="CHROMOSOME-PARTITIONING PROTEIN PARB-RELATED"/>
    <property type="match status" value="1"/>
</dbReference>
<dbReference type="GO" id="GO:0003677">
    <property type="term" value="F:DNA binding"/>
    <property type="evidence" value="ECO:0007669"/>
    <property type="project" value="InterPro"/>
</dbReference>
<dbReference type="Pfam" id="PF02195">
    <property type="entry name" value="ParB_N"/>
    <property type="match status" value="1"/>
</dbReference>
<dbReference type="EMBL" id="LAZR01020404">
    <property type="protein sequence ID" value="KKL88997.1"/>
    <property type="molecule type" value="Genomic_DNA"/>
</dbReference>
<dbReference type="InterPro" id="IPR036086">
    <property type="entry name" value="ParB/Sulfiredoxin_sf"/>
</dbReference>
<dbReference type="InterPro" id="IPR004437">
    <property type="entry name" value="ParB/RepB/Spo0J"/>
</dbReference>
<reference evidence="5" key="1">
    <citation type="journal article" date="2015" name="Nature">
        <title>Complex archaea that bridge the gap between prokaryotes and eukaryotes.</title>
        <authorList>
            <person name="Spang A."/>
            <person name="Saw J.H."/>
            <person name="Jorgensen S.L."/>
            <person name="Zaremba-Niedzwiedzka K."/>
            <person name="Martijn J."/>
            <person name="Lind A.E."/>
            <person name="van Eijk R."/>
            <person name="Schleper C."/>
            <person name="Guy L."/>
            <person name="Ettema T.J."/>
        </authorList>
    </citation>
    <scope>NUCLEOTIDE SEQUENCE</scope>
</reference>
<evidence type="ECO:0000259" key="4">
    <source>
        <dbReference type="SMART" id="SM00470"/>
    </source>
</evidence>
<comment type="caution">
    <text evidence="5">The sequence shown here is derived from an EMBL/GenBank/DDBJ whole genome shotgun (WGS) entry which is preliminary data.</text>
</comment>
<dbReference type="AlphaFoldDB" id="A0A0F9IP39"/>
<protein>
    <recommendedName>
        <fullName evidence="4">ParB-like N-terminal domain-containing protein</fullName>
    </recommendedName>
</protein>
<dbReference type="InterPro" id="IPR042075">
    <property type="entry name" value="KorB_DNA-db"/>
</dbReference>
<dbReference type="SUPFAM" id="SSF53335">
    <property type="entry name" value="S-adenosyl-L-methionine-dependent methyltransferases"/>
    <property type="match status" value="1"/>
</dbReference>
<dbReference type="InterPro" id="IPR050336">
    <property type="entry name" value="Chromosome_partition/occlusion"/>
</dbReference>
<sequence length="433" mass="48812">MAKRNEKKIVNLPTDKIIVEDRQRTDMGNIDELAVSIAAKGLIQPITITPDYRLLAGGRRLAATKLAELPTIDCIIRPTEDKLDEREIELFENIHRKDLEWPEQAIATQQIHTLMQEKHGDEWTQRATAKLLGKSIGGINDSIQLAEAMAVLPALANLPTADAARKKVNRISKDAHIRRSISEAPAGSLSKFATDDYLVRDAVEGLSQASDRIASFAEVDPPYGIDLTEKRATRNKEYDTSIAIDTYHEIPGNVYPGFIKSVALQVYRILKDNTFCVWWYGPTWHCMVKDALESVGFHVDDIPAIWYKVDSPSTTNNPNVYLSRAYEPFFICRKGNPRMRNLARPNVFAFAGVPPSQRIHATERPVELMREILQTLAFPKYRILVPFLGSGNTLIAAYYESMSGWGYDLSQIHKDRFLARIDEQFPGGVEDDN</sequence>
<dbReference type="Gene3D" id="3.90.1530.30">
    <property type="match status" value="1"/>
</dbReference>
<dbReference type="GO" id="GO:0008170">
    <property type="term" value="F:N-methyltransferase activity"/>
    <property type="evidence" value="ECO:0007669"/>
    <property type="project" value="InterPro"/>
</dbReference>
<dbReference type="Gene3D" id="1.10.10.730">
    <property type="entry name" value="KorB DNA-binding domain"/>
    <property type="match status" value="1"/>
</dbReference>
<dbReference type="NCBIfam" id="TIGR00180">
    <property type="entry name" value="parB_part"/>
    <property type="match status" value="1"/>
</dbReference>
<dbReference type="SMART" id="SM00470">
    <property type="entry name" value="ParB"/>
    <property type="match status" value="1"/>
</dbReference>
<dbReference type="GO" id="GO:0032259">
    <property type="term" value="P:methylation"/>
    <property type="evidence" value="ECO:0007669"/>
    <property type="project" value="UniProtKB-KW"/>
</dbReference>
<proteinExistence type="predicted"/>
<evidence type="ECO:0000313" key="5">
    <source>
        <dbReference type="EMBL" id="KKL88997.1"/>
    </source>
</evidence>
<dbReference type="InterPro" id="IPR029063">
    <property type="entry name" value="SAM-dependent_MTases_sf"/>
</dbReference>